<keyword evidence="4 7" id="KW-0256">Endoplasmic reticulum</keyword>
<evidence type="ECO:0000259" key="8">
    <source>
        <dbReference type="PROSITE" id="PS51751"/>
    </source>
</evidence>
<sequence length="179" mass="19927">MSSQKPWRDWLYLFIISTQLFGMIALDLVAFYPKSLWEAPSAPLHFLVALRQTYVASSGDPFFAQESHDPWFQIFLYIEGLVQFPLAAYLVYQLASTKPTAGPTELAGLAFGCVTAMGAAACCAEVWHMGPDVLSEKHKPSLLYGTYLPFSIVPTLMAVDMYLRLLPRVQGGDEKAKIQ</sequence>
<dbReference type="GO" id="GO:0005789">
    <property type="term" value="C:endoplasmic reticulum membrane"/>
    <property type="evidence" value="ECO:0007669"/>
    <property type="project" value="UniProtKB-SubCell"/>
</dbReference>
<dbReference type="Proteomes" id="UP000028524">
    <property type="component" value="Unassembled WGS sequence"/>
</dbReference>
<feature type="transmembrane region" description="Helical" evidence="7">
    <location>
        <begin position="147"/>
        <end position="165"/>
    </location>
</feature>
<proteinExistence type="inferred from homology"/>
<name>A0A084QDG4_STAC4</name>
<keyword evidence="6 7" id="KW-0472">Membrane</keyword>
<dbReference type="InterPro" id="IPR016964">
    <property type="entry name" value="Sigma2_recept"/>
</dbReference>
<dbReference type="Pfam" id="PF05241">
    <property type="entry name" value="EBP"/>
    <property type="match status" value="1"/>
</dbReference>
<evidence type="ECO:0000313" key="9">
    <source>
        <dbReference type="EMBL" id="KFA61999.1"/>
    </source>
</evidence>
<feature type="transmembrane region" description="Helical" evidence="7">
    <location>
        <begin position="106"/>
        <end position="127"/>
    </location>
</feature>
<dbReference type="EMBL" id="KL660820">
    <property type="protein sequence ID" value="KFA61999.1"/>
    <property type="molecule type" value="Genomic_DNA"/>
</dbReference>
<dbReference type="OMA" id="DWLYLFI"/>
<organism evidence="9 10">
    <name type="scientific">Stachybotrys chlorohalonatus (strain IBT 40285)</name>
    <dbReference type="NCBI Taxonomy" id="1283841"/>
    <lineage>
        <taxon>Eukaryota</taxon>
        <taxon>Fungi</taxon>
        <taxon>Dikarya</taxon>
        <taxon>Ascomycota</taxon>
        <taxon>Pezizomycotina</taxon>
        <taxon>Sordariomycetes</taxon>
        <taxon>Hypocreomycetidae</taxon>
        <taxon>Hypocreales</taxon>
        <taxon>Stachybotryaceae</taxon>
        <taxon>Stachybotrys</taxon>
    </lineage>
</organism>
<keyword evidence="5 7" id="KW-1133">Transmembrane helix</keyword>
<protein>
    <recommendedName>
        <fullName evidence="7">Efficient mitochondria targeting-associated protein 19</fullName>
    </recommendedName>
</protein>
<dbReference type="HOGENOM" id="CLU_086812_2_0_1"/>
<comment type="similarity">
    <text evidence="2">Belongs to the TMEM97/sigma-2 receptor family.</text>
</comment>
<dbReference type="OrthoDB" id="433124at2759"/>
<gene>
    <name evidence="9" type="ORF">S40285_07906</name>
</gene>
<evidence type="ECO:0000256" key="5">
    <source>
        <dbReference type="ARBA" id="ARBA00022989"/>
    </source>
</evidence>
<dbReference type="PROSITE" id="PS51751">
    <property type="entry name" value="EXPERA"/>
    <property type="match status" value="1"/>
</dbReference>
<evidence type="ECO:0000256" key="3">
    <source>
        <dbReference type="ARBA" id="ARBA00022692"/>
    </source>
</evidence>
<evidence type="ECO:0000256" key="6">
    <source>
        <dbReference type="ARBA" id="ARBA00023136"/>
    </source>
</evidence>
<evidence type="ECO:0000256" key="2">
    <source>
        <dbReference type="ARBA" id="ARBA00009096"/>
    </source>
</evidence>
<comment type="subcellular location">
    <subcellularLocation>
        <location evidence="1">Endoplasmic reticulum membrane</location>
        <topology evidence="1">Multi-pass membrane protein</topology>
    </subcellularLocation>
</comment>
<dbReference type="InterPro" id="IPR033118">
    <property type="entry name" value="EXPERA"/>
</dbReference>
<keyword evidence="3 7" id="KW-0812">Transmembrane</keyword>
<feature type="domain" description="EXPERA" evidence="8">
    <location>
        <begin position="8"/>
        <end position="158"/>
    </location>
</feature>
<keyword evidence="10" id="KW-1185">Reference proteome</keyword>
<dbReference type="InterPro" id="IPR051987">
    <property type="entry name" value="Sigma-2_receptor-like"/>
</dbReference>
<evidence type="ECO:0000256" key="7">
    <source>
        <dbReference type="PIRNR" id="PIRNR031032"/>
    </source>
</evidence>
<evidence type="ECO:0000256" key="1">
    <source>
        <dbReference type="ARBA" id="ARBA00004477"/>
    </source>
</evidence>
<dbReference type="PANTHER" id="PTHR31204">
    <property type="entry name" value="SIGMA INTRACELLULAR RECEPTOR 2"/>
    <property type="match status" value="1"/>
</dbReference>
<feature type="transmembrane region" description="Helical" evidence="7">
    <location>
        <begin position="12"/>
        <end position="32"/>
    </location>
</feature>
<accession>A0A084QDG4</accession>
<feature type="transmembrane region" description="Helical" evidence="7">
    <location>
        <begin position="71"/>
        <end position="94"/>
    </location>
</feature>
<reference evidence="9 10" key="1">
    <citation type="journal article" date="2014" name="BMC Genomics">
        <title>Comparative genome sequencing reveals chemotype-specific gene clusters in the toxigenic black mold Stachybotrys.</title>
        <authorList>
            <person name="Semeiks J."/>
            <person name="Borek D."/>
            <person name="Otwinowski Z."/>
            <person name="Grishin N.V."/>
        </authorList>
    </citation>
    <scope>NUCLEOTIDE SEQUENCE [LARGE SCALE GENOMIC DNA]</scope>
    <source>
        <strain evidence="9 10">IBT 40285</strain>
    </source>
</reference>
<dbReference type="InParanoid" id="A0A084QDG4"/>
<evidence type="ECO:0000313" key="10">
    <source>
        <dbReference type="Proteomes" id="UP000028524"/>
    </source>
</evidence>
<evidence type="ECO:0000256" key="4">
    <source>
        <dbReference type="ARBA" id="ARBA00022824"/>
    </source>
</evidence>
<dbReference type="PANTHER" id="PTHR31204:SF1">
    <property type="entry name" value="SIGMA INTRACELLULAR RECEPTOR 2"/>
    <property type="match status" value="1"/>
</dbReference>
<dbReference type="PIRSF" id="PIRSF031032">
    <property type="entry name" value="TMP_97_prd"/>
    <property type="match status" value="1"/>
</dbReference>
<dbReference type="AlphaFoldDB" id="A0A084QDG4"/>
<dbReference type="STRING" id="1283841.A0A084QDG4"/>